<dbReference type="EMBL" id="BMAT01009857">
    <property type="protein sequence ID" value="GFS14957.1"/>
    <property type="molecule type" value="Genomic_DNA"/>
</dbReference>
<keyword evidence="2" id="KW-1185">Reference proteome</keyword>
<organism evidence="1 2">
    <name type="scientific">Elysia marginata</name>
    <dbReference type="NCBI Taxonomy" id="1093978"/>
    <lineage>
        <taxon>Eukaryota</taxon>
        <taxon>Metazoa</taxon>
        <taxon>Spiralia</taxon>
        <taxon>Lophotrochozoa</taxon>
        <taxon>Mollusca</taxon>
        <taxon>Gastropoda</taxon>
        <taxon>Heterobranchia</taxon>
        <taxon>Euthyneura</taxon>
        <taxon>Panpulmonata</taxon>
        <taxon>Sacoglossa</taxon>
        <taxon>Placobranchoidea</taxon>
        <taxon>Plakobranchidae</taxon>
        <taxon>Elysia</taxon>
    </lineage>
</organism>
<reference evidence="1 2" key="1">
    <citation type="journal article" date="2021" name="Elife">
        <title>Chloroplast acquisition without the gene transfer in kleptoplastic sea slugs, Plakobranchus ocellatus.</title>
        <authorList>
            <person name="Maeda T."/>
            <person name="Takahashi S."/>
            <person name="Yoshida T."/>
            <person name="Shimamura S."/>
            <person name="Takaki Y."/>
            <person name="Nagai Y."/>
            <person name="Toyoda A."/>
            <person name="Suzuki Y."/>
            <person name="Arimoto A."/>
            <person name="Ishii H."/>
            <person name="Satoh N."/>
            <person name="Nishiyama T."/>
            <person name="Hasebe M."/>
            <person name="Maruyama T."/>
            <person name="Minagawa J."/>
            <person name="Obokata J."/>
            <person name="Shigenobu S."/>
        </authorList>
    </citation>
    <scope>NUCLEOTIDE SEQUENCE [LARGE SCALE GENOMIC DNA]</scope>
</reference>
<name>A0AAV4IX29_9GAST</name>
<protein>
    <submittedName>
        <fullName evidence="1">Uncharacterized protein</fullName>
    </submittedName>
</protein>
<evidence type="ECO:0000313" key="1">
    <source>
        <dbReference type="EMBL" id="GFS14957.1"/>
    </source>
</evidence>
<dbReference type="AlphaFoldDB" id="A0AAV4IX29"/>
<evidence type="ECO:0000313" key="2">
    <source>
        <dbReference type="Proteomes" id="UP000762676"/>
    </source>
</evidence>
<sequence length="93" mass="10505">MTTLIPPGMLSVPRLRLLSRCKPRHATPCHASETEKHKARLTRWTRYEARALRKLTPSLVSPRRQVKATMSMGSFVKAGLGPSLLTIRQDVTR</sequence>
<proteinExistence type="predicted"/>
<gene>
    <name evidence="1" type="ORF">ElyMa_004919900</name>
</gene>
<accession>A0AAV4IX29</accession>
<comment type="caution">
    <text evidence="1">The sequence shown here is derived from an EMBL/GenBank/DDBJ whole genome shotgun (WGS) entry which is preliminary data.</text>
</comment>
<dbReference type="Proteomes" id="UP000762676">
    <property type="component" value="Unassembled WGS sequence"/>
</dbReference>